<dbReference type="EMBL" id="CP002606">
    <property type="protein sequence ID" value="AEA34404.1"/>
    <property type="molecule type" value="Genomic_DNA"/>
</dbReference>
<evidence type="ECO:0000256" key="1">
    <source>
        <dbReference type="ARBA" id="ARBA00022884"/>
    </source>
</evidence>
<organism evidence="5 6">
    <name type="scientific">Hippea maritima (strain ATCC 700847 / DSM 10411 / MH2)</name>
    <dbReference type="NCBI Taxonomy" id="760142"/>
    <lineage>
        <taxon>Bacteria</taxon>
        <taxon>Pseudomonadati</taxon>
        <taxon>Campylobacterota</taxon>
        <taxon>Desulfurellia</taxon>
        <taxon>Desulfurellales</taxon>
        <taxon>Hippeaceae</taxon>
        <taxon>Hippea</taxon>
    </lineage>
</organism>
<dbReference type="InterPro" id="IPR029063">
    <property type="entry name" value="SAM-dependent_MTases_sf"/>
</dbReference>
<dbReference type="InterPro" id="IPR004538">
    <property type="entry name" value="Hemolysin_A/TlyA"/>
</dbReference>
<dbReference type="GO" id="GO:0008168">
    <property type="term" value="F:methyltransferase activity"/>
    <property type="evidence" value="ECO:0007669"/>
    <property type="project" value="InterPro"/>
</dbReference>
<dbReference type="AlphaFoldDB" id="F2LY81"/>
<dbReference type="GO" id="GO:0032259">
    <property type="term" value="P:methylation"/>
    <property type="evidence" value="ECO:0007669"/>
    <property type="project" value="InterPro"/>
</dbReference>
<evidence type="ECO:0000259" key="4">
    <source>
        <dbReference type="SMART" id="SM00363"/>
    </source>
</evidence>
<dbReference type="Gene3D" id="3.40.50.150">
    <property type="entry name" value="Vaccinia Virus protein VP39"/>
    <property type="match status" value="1"/>
</dbReference>
<evidence type="ECO:0000256" key="2">
    <source>
        <dbReference type="ARBA" id="ARBA00029460"/>
    </source>
</evidence>
<reference evidence="6" key="2">
    <citation type="submission" date="2011-03" db="EMBL/GenBank/DDBJ databases">
        <title>The complete genome of Hippea maritima DSM 10411.</title>
        <authorList>
            <consortium name="US DOE Joint Genome Institute (JGI-PGF)"/>
            <person name="Lucas S."/>
            <person name="Copeland A."/>
            <person name="Lapidus A."/>
            <person name="Bruce D."/>
            <person name="Goodwin L."/>
            <person name="Pitluck S."/>
            <person name="Peters L."/>
            <person name="Kyrpides N."/>
            <person name="Mavromatis K."/>
            <person name="Pagani I."/>
            <person name="Ivanova N."/>
            <person name="Mikhailova N."/>
            <person name="Lu M."/>
            <person name="Detter J.C."/>
            <person name="Tapia R."/>
            <person name="Han C."/>
            <person name="Land M."/>
            <person name="Hauser L."/>
            <person name="Markowitz V."/>
            <person name="Cheng J.-F."/>
            <person name="Hugenholtz P."/>
            <person name="Woyke T."/>
            <person name="Wu D."/>
            <person name="Spring S."/>
            <person name="Schroeder M."/>
            <person name="Brambilla E."/>
            <person name="Klenk H.-P."/>
            <person name="Eisen J.A."/>
        </authorList>
    </citation>
    <scope>NUCLEOTIDE SEQUENCE [LARGE SCALE GENOMIC DNA]</scope>
    <source>
        <strain evidence="6">ATCC 700847 / DSM 10411 / MH2</strain>
    </source>
</reference>
<dbReference type="NCBIfam" id="TIGR00478">
    <property type="entry name" value="tly"/>
    <property type="match status" value="1"/>
</dbReference>
<protein>
    <submittedName>
        <fullName evidence="5">Hemolysin A</fullName>
    </submittedName>
</protein>
<evidence type="ECO:0000256" key="3">
    <source>
        <dbReference type="PROSITE-ProRule" id="PRU00182"/>
    </source>
</evidence>
<dbReference type="Pfam" id="PF01479">
    <property type="entry name" value="S4"/>
    <property type="match status" value="1"/>
</dbReference>
<dbReference type="SUPFAM" id="SSF53335">
    <property type="entry name" value="S-adenosyl-L-methionine-dependent methyltransferases"/>
    <property type="match status" value="1"/>
</dbReference>
<name>F2LY81_HIPMA</name>
<dbReference type="HOGENOM" id="CLU_058015_1_0_7"/>
<dbReference type="GO" id="GO:0003723">
    <property type="term" value="F:RNA binding"/>
    <property type="evidence" value="ECO:0007669"/>
    <property type="project" value="UniProtKB-KW"/>
</dbReference>
<dbReference type="STRING" id="760142.Hipma_1448"/>
<dbReference type="PROSITE" id="PS50889">
    <property type="entry name" value="S4"/>
    <property type="match status" value="1"/>
</dbReference>
<evidence type="ECO:0000313" key="6">
    <source>
        <dbReference type="Proteomes" id="UP000008139"/>
    </source>
</evidence>
<gene>
    <name evidence="5" type="ordered locus">Hipma_1448</name>
</gene>
<dbReference type="InterPro" id="IPR047048">
    <property type="entry name" value="TlyA"/>
</dbReference>
<dbReference type="SUPFAM" id="SSF55174">
    <property type="entry name" value="Alpha-L RNA-binding motif"/>
    <property type="match status" value="1"/>
</dbReference>
<dbReference type="CDD" id="cd02440">
    <property type="entry name" value="AdoMet_MTases"/>
    <property type="match status" value="1"/>
</dbReference>
<dbReference type="InterPro" id="IPR002877">
    <property type="entry name" value="RNA_MeTrfase_FtsJ_dom"/>
</dbReference>
<proteinExistence type="inferred from homology"/>
<dbReference type="Proteomes" id="UP000008139">
    <property type="component" value="Chromosome"/>
</dbReference>
<comment type="similarity">
    <text evidence="2">Belongs to the TlyA family.</text>
</comment>
<keyword evidence="6" id="KW-1185">Reference proteome</keyword>
<dbReference type="PANTHER" id="PTHR32319:SF0">
    <property type="entry name" value="BACTERIAL HEMOLYSIN-LIKE PROTEIN"/>
    <property type="match status" value="1"/>
</dbReference>
<sequence>MRLDLFLVENGFVETRSRAKQIIEEGGVRISEKVITKPSFNVKDGDSVDVVDVLKYVSRAGLKLEAAIDEFGVDVNGKICLDVGSSTGGFTDCLLKKGASTVVAVDVGKAQLHESLRTDPRVVLFEETDIREFKTDKKFDIVTVDVSFISLKYILKPIFGFLKDNGDCIALVKPQFEVGRGKTKRGIVKEKRLIESVLSDIKVFALECGFVIEGLMQSPITGKDGNREFLMYLKHG</sequence>
<dbReference type="InterPro" id="IPR036986">
    <property type="entry name" value="S4_RNA-bd_sf"/>
</dbReference>
<dbReference type="eggNOG" id="COG1189">
    <property type="taxonomic scope" value="Bacteria"/>
</dbReference>
<dbReference type="PANTHER" id="PTHR32319">
    <property type="entry name" value="BACTERIAL HEMOLYSIN-LIKE PROTEIN"/>
    <property type="match status" value="1"/>
</dbReference>
<dbReference type="KEGG" id="hmr:Hipma_1448"/>
<dbReference type="RefSeq" id="WP_013682434.1">
    <property type="nucleotide sequence ID" value="NC_015318.1"/>
</dbReference>
<dbReference type="Pfam" id="PF01728">
    <property type="entry name" value="FtsJ"/>
    <property type="match status" value="1"/>
</dbReference>
<dbReference type="InParanoid" id="F2LY81"/>
<accession>F2LY81</accession>
<keyword evidence="1 3" id="KW-0694">RNA-binding</keyword>
<evidence type="ECO:0000313" key="5">
    <source>
        <dbReference type="EMBL" id="AEA34404.1"/>
    </source>
</evidence>
<dbReference type="SMART" id="SM00363">
    <property type="entry name" value="S4"/>
    <property type="match status" value="1"/>
</dbReference>
<dbReference type="PIRSF" id="PIRSF005578">
    <property type="entry name" value="TlyA"/>
    <property type="match status" value="1"/>
</dbReference>
<dbReference type="CDD" id="cd00165">
    <property type="entry name" value="S4"/>
    <property type="match status" value="1"/>
</dbReference>
<reference evidence="5 6" key="1">
    <citation type="journal article" date="2011" name="Stand. Genomic Sci.">
        <title>Complete genome sequence of the thermophilic sulfur-reducer Hippea maritima type strain (MH(2)).</title>
        <authorList>
            <person name="Huntemann M."/>
            <person name="Lu M."/>
            <person name="Nolan M."/>
            <person name="Lapidus A."/>
            <person name="Lucas S."/>
            <person name="Hammon N."/>
            <person name="Deshpande S."/>
            <person name="Cheng J.F."/>
            <person name="Tapia R."/>
            <person name="Han C."/>
            <person name="Goodwin L."/>
            <person name="Pitluck S."/>
            <person name="Liolios K."/>
            <person name="Pagani I."/>
            <person name="Ivanova N."/>
            <person name="Ovchinikova G."/>
            <person name="Pati A."/>
            <person name="Chen A."/>
            <person name="Palaniappan K."/>
            <person name="Land M."/>
            <person name="Hauser L."/>
            <person name="Jeffries C.D."/>
            <person name="Detter J.C."/>
            <person name="Brambilla E.M."/>
            <person name="Rohde M."/>
            <person name="Spring S."/>
            <person name="Goker M."/>
            <person name="Woyke T."/>
            <person name="Bristow J."/>
            <person name="Eisen J.A."/>
            <person name="Markowitz V."/>
            <person name="Hugenholtz P."/>
            <person name="Kyrpides N.C."/>
            <person name="Klenk H.P."/>
            <person name="Mavromatis K."/>
        </authorList>
    </citation>
    <scope>NUCLEOTIDE SEQUENCE [LARGE SCALE GENOMIC DNA]</scope>
    <source>
        <strain evidence="6">ATCC 700847 / DSM 10411 / MH2</strain>
    </source>
</reference>
<dbReference type="Gene3D" id="3.10.290.10">
    <property type="entry name" value="RNA-binding S4 domain"/>
    <property type="match status" value="1"/>
</dbReference>
<feature type="domain" description="RNA-binding S4" evidence="4">
    <location>
        <begin position="1"/>
        <end position="65"/>
    </location>
</feature>
<dbReference type="InterPro" id="IPR002942">
    <property type="entry name" value="S4_RNA-bd"/>
</dbReference>